<keyword evidence="4 8" id="KW-0240">DNA-directed RNA polymerase</keyword>
<feature type="domain" description="RNA polymerase Rpb4/RPC9 core" evidence="7">
    <location>
        <begin position="48"/>
        <end position="172"/>
    </location>
</feature>
<dbReference type="AlphaFoldDB" id="A0A9E7HWB3"/>
<dbReference type="Gene3D" id="1.20.1250.40">
    <property type="match status" value="1"/>
</dbReference>
<evidence type="ECO:0000256" key="4">
    <source>
        <dbReference type="ARBA" id="ARBA00022478"/>
    </source>
</evidence>
<dbReference type="InterPro" id="IPR038846">
    <property type="entry name" value="RPC9"/>
</dbReference>
<dbReference type="SUPFAM" id="SSF47819">
    <property type="entry name" value="HRDC-like"/>
    <property type="match status" value="1"/>
</dbReference>
<dbReference type="PANTHER" id="PTHR15561">
    <property type="entry name" value="CALCITONIN GENE-RELATED PEPTIDE-RECEPTOR COMPONENT PROTEIN"/>
    <property type="match status" value="1"/>
</dbReference>
<gene>
    <name evidence="8" type="ORF">MUK42_17364</name>
</gene>
<dbReference type="EMBL" id="CP097510">
    <property type="protein sequence ID" value="URE37832.1"/>
    <property type="molecule type" value="Genomic_DNA"/>
</dbReference>
<comment type="similarity">
    <text evidence="2">Belongs to the eukaryotic RPC9 RNA polymerase subunit family.</text>
</comment>
<dbReference type="Proteomes" id="UP001055439">
    <property type="component" value="Chromosome 8"/>
</dbReference>
<protein>
    <recommendedName>
        <fullName evidence="3">DNA-directed RNA polymerase III subunit RPC9</fullName>
    </recommendedName>
</protein>
<dbReference type="GO" id="GO:0005666">
    <property type="term" value="C:RNA polymerase III complex"/>
    <property type="evidence" value="ECO:0007669"/>
    <property type="project" value="InterPro"/>
</dbReference>
<evidence type="ECO:0000313" key="9">
    <source>
        <dbReference type="Proteomes" id="UP001055439"/>
    </source>
</evidence>
<dbReference type="GO" id="GO:0000166">
    <property type="term" value="F:nucleotide binding"/>
    <property type="evidence" value="ECO:0007669"/>
    <property type="project" value="InterPro"/>
</dbReference>
<dbReference type="InterPro" id="IPR010997">
    <property type="entry name" value="HRDC-like_sf"/>
</dbReference>
<comment type="subcellular location">
    <subcellularLocation>
        <location evidence="1">Nucleus</location>
    </subcellularLocation>
</comment>
<keyword evidence="9" id="KW-1185">Reference proteome</keyword>
<evidence type="ECO:0000256" key="6">
    <source>
        <dbReference type="ARBA" id="ARBA00023242"/>
    </source>
</evidence>
<dbReference type="OrthoDB" id="1746530at2759"/>
<evidence type="ECO:0000256" key="1">
    <source>
        <dbReference type="ARBA" id="ARBA00004123"/>
    </source>
</evidence>
<dbReference type="Pfam" id="PF03874">
    <property type="entry name" value="RNA_pol_Rpb4"/>
    <property type="match status" value="1"/>
</dbReference>
<accession>A0A9E7HWB3</accession>
<evidence type="ECO:0000256" key="5">
    <source>
        <dbReference type="ARBA" id="ARBA00023163"/>
    </source>
</evidence>
<dbReference type="PANTHER" id="PTHR15561:SF0">
    <property type="entry name" value="DNA-DIRECTED RNA POLYMERASE III SUBUNIT RPC9"/>
    <property type="match status" value="1"/>
</dbReference>
<dbReference type="InterPro" id="IPR038324">
    <property type="entry name" value="Rpb4/RPC9_sf"/>
</dbReference>
<dbReference type="InterPro" id="IPR006590">
    <property type="entry name" value="RNA_pol_Rpb4/RPC9_core"/>
</dbReference>
<reference evidence="8" key="1">
    <citation type="submission" date="2022-05" db="EMBL/GenBank/DDBJ databases">
        <title>The Musa troglodytarum L. genome provides insights into the mechanism of non-climacteric behaviour and enrichment of carotenoids.</title>
        <authorList>
            <person name="Wang J."/>
        </authorList>
    </citation>
    <scope>NUCLEOTIDE SEQUENCE</scope>
    <source>
        <tissue evidence="8">Leaf</tissue>
    </source>
</reference>
<evidence type="ECO:0000256" key="2">
    <source>
        <dbReference type="ARBA" id="ARBA00006898"/>
    </source>
</evidence>
<organism evidence="8 9">
    <name type="scientific">Musa troglodytarum</name>
    <name type="common">fe'i banana</name>
    <dbReference type="NCBI Taxonomy" id="320322"/>
    <lineage>
        <taxon>Eukaryota</taxon>
        <taxon>Viridiplantae</taxon>
        <taxon>Streptophyta</taxon>
        <taxon>Embryophyta</taxon>
        <taxon>Tracheophyta</taxon>
        <taxon>Spermatophyta</taxon>
        <taxon>Magnoliopsida</taxon>
        <taxon>Liliopsida</taxon>
        <taxon>Zingiberales</taxon>
        <taxon>Musaceae</taxon>
        <taxon>Musa</taxon>
    </lineage>
</organism>
<keyword evidence="5" id="KW-0804">Transcription</keyword>
<keyword evidence="6" id="KW-0539">Nucleus</keyword>
<dbReference type="SMART" id="SM00657">
    <property type="entry name" value="RPOL4c"/>
    <property type="match status" value="1"/>
</dbReference>
<sequence>MGHVYRSLGHVKNTRGMEAVTGSDRVDLGHNPPFNWLKMDETILVLHRLQANAGVLTNLEVLEFLRARGATSDPMGCLGAVAPSECKVFDHLVNTGACNQTRGAIDEFLKRCEKFKLAKAEKLNIINLRPSNQALIDPIIEYCEKRLTKDEARGIDEVQELVDLVLEVLPPPPAKPDEEMQALEETPTEKLMEENYCDGSIINVSSGCLVSSINMEMDNGKLLIIKSLVLLFIAAMNPGTQKHPQHCV</sequence>
<evidence type="ECO:0000313" key="8">
    <source>
        <dbReference type="EMBL" id="URE37832.1"/>
    </source>
</evidence>
<dbReference type="InterPro" id="IPR005574">
    <property type="entry name" value="Rpb4/RPC9"/>
</dbReference>
<proteinExistence type="inferred from homology"/>
<evidence type="ECO:0000256" key="3">
    <source>
        <dbReference type="ARBA" id="ARBA00016672"/>
    </source>
</evidence>
<name>A0A9E7HWB3_9LILI</name>
<evidence type="ECO:0000259" key="7">
    <source>
        <dbReference type="SMART" id="SM00657"/>
    </source>
</evidence>
<dbReference type="GO" id="GO:0006384">
    <property type="term" value="P:transcription initiation at RNA polymerase III promoter"/>
    <property type="evidence" value="ECO:0007669"/>
    <property type="project" value="InterPro"/>
</dbReference>